<evidence type="ECO:0000256" key="1">
    <source>
        <dbReference type="SAM" id="MobiDB-lite"/>
    </source>
</evidence>
<protein>
    <submittedName>
        <fullName evidence="2">AlNc14C289G10218 protein</fullName>
    </submittedName>
</protein>
<feature type="region of interest" description="Disordered" evidence="1">
    <location>
        <begin position="34"/>
        <end position="61"/>
    </location>
</feature>
<name>F0WV73_9STRA</name>
<feature type="compositionally biased region" description="Polar residues" evidence="1">
    <location>
        <begin position="52"/>
        <end position="61"/>
    </location>
</feature>
<gene>
    <name evidence="2" type="primary">AlNc14C289G10218</name>
    <name evidence="2" type="ORF">ALNC14_114560</name>
</gene>
<reference evidence="2" key="2">
    <citation type="submission" date="2011-02" db="EMBL/GenBank/DDBJ databases">
        <authorList>
            <person name="MacLean D."/>
        </authorList>
    </citation>
    <scope>NUCLEOTIDE SEQUENCE</scope>
</reference>
<sequence length="61" mass="6704">MLSSFCYKITHLSLRFLIKFHPIRSAHITGTGSMDSIHGAATPAEKDDRAQPKSSASLFVQ</sequence>
<dbReference type="HOGENOM" id="CLU_2927390_0_0_1"/>
<dbReference type="AlphaFoldDB" id="F0WV73"/>
<organism evidence="2">
    <name type="scientific">Albugo laibachii Nc14</name>
    <dbReference type="NCBI Taxonomy" id="890382"/>
    <lineage>
        <taxon>Eukaryota</taxon>
        <taxon>Sar</taxon>
        <taxon>Stramenopiles</taxon>
        <taxon>Oomycota</taxon>
        <taxon>Peronosporomycetes</taxon>
        <taxon>Albuginales</taxon>
        <taxon>Albuginaceae</taxon>
        <taxon>Albugo</taxon>
    </lineage>
</organism>
<evidence type="ECO:0000313" key="2">
    <source>
        <dbReference type="EMBL" id="CCA25312.1"/>
    </source>
</evidence>
<dbReference type="EMBL" id="FR824334">
    <property type="protein sequence ID" value="CCA25312.1"/>
    <property type="molecule type" value="Genomic_DNA"/>
</dbReference>
<reference evidence="2" key="1">
    <citation type="journal article" date="2011" name="PLoS Biol.">
        <title>Gene gain and loss during evolution of obligate parasitism in the white rust pathogen of Arabidopsis thaliana.</title>
        <authorList>
            <person name="Kemen E."/>
            <person name="Gardiner A."/>
            <person name="Schultz-Larsen T."/>
            <person name="Kemen A.C."/>
            <person name="Balmuth A.L."/>
            <person name="Robert-Seilaniantz A."/>
            <person name="Bailey K."/>
            <person name="Holub E."/>
            <person name="Studholme D.J."/>
            <person name="Maclean D."/>
            <person name="Jones J.D."/>
        </authorList>
    </citation>
    <scope>NUCLEOTIDE SEQUENCE</scope>
</reference>
<accession>F0WV73</accession>
<proteinExistence type="predicted"/>